<proteinExistence type="predicted"/>
<evidence type="ECO:0000256" key="1">
    <source>
        <dbReference type="SAM" id="MobiDB-lite"/>
    </source>
</evidence>
<dbReference type="STRING" id="728005.SAMN04488059_12358"/>
<dbReference type="Proteomes" id="UP000182258">
    <property type="component" value="Unassembled WGS sequence"/>
</dbReference>
<name>A0A1I1PXQ0_9HYPH</name>
<accession>A0A1I1PXQ0</accession>
<feature type="region of interest" description="Disordered" evidence="1">
    <location>
        <begin position="1"/>
        <end position="49"/>
    </location>
</feature>
<evidence type="ECO:0000313" key="3">
    <source>
        <dbReference type="Proteomes" id="UP000182258"/>
    </source>
</evidence>
<evidence type="ECO:0000313" key="2">
    <source>
        <dbReference type="EMBL" id="SFD14487.1"/>
    </source>
</evidence>
<feature type="compositionally biased region" description="Acidic residues" evidence="1">
    <location>
        <begin position="40"/>
        <end position="49"/>
    </location>
</feature>
<dbReference type="AlphaFoldDB" id="A0A1I1PXQ0"/>
<gene>
    <name evidence="2" type="ORF">SAMN04488059_12358</name>
</gene>
<dbReference type="RefSeq" id="WP_171910586.1">
    <property type="nucleotide sequence ID" value="NZ_FOMB01000023.1"/>
</dbReference>
<feature type="compositionally biased region" description="Basic and acidic residues" evidence="1">
    <location>
        <begin position="8"/>
        <end position="39"/>
    </location>
</feature>
<protein>
    <submittedName>
        <fullName evidence="2">Uncharacterized protein</fullName>
    </submittedName>
</protein>
<organism evidence="2 3">
    <name type="scientific">Devosia psychrophila</name>
    <dbReference type="NCBI Taxonomy" id="728005"/>
    <lineage>
        <taxon>Bacteria</taxon>
        <taxon>Pseudomonadati</taxon>
        <taxon>Pseudomonadota</taxon>
        <taxon>Alphaproteobacteria</taxon>
        <taxon>Hyphomicrobiales</taxon>
        <taxon>Devosiaceae</taxon>
        <taxon>Devosia</taxon>
    </lineage>
</organism>
<sequence>MARQPNYDFDRRERDRLKKLKNAERAAAKAKPAEAKTEDEVPDQSTGEE</sequence>
<reference evidence="2 3" key="1">
    <citation type="submission" date="2016-10" db="EMBL/GenBank/DDBJ databases">
        <authorList>
            <person name="de Groot N.N."/>
        </authorList>
    </citation>
    <scope>NUCLEOTIDE SEQUENCE [LARGE SCALE GENOMIC DNA]</scope>
    <source>
        <strain evidence="2 3">CGMCC 1.10210</strain>
    </source>
</reference>
<dbReference type="EMBL" id="FOMB01000023">
    <property type="protein sequence ID" value="SFD14487.1"/>
    <property type="molecule type" value="Genomic_DNA"/>
</dbReference>